<dbReference type="PANTHER" id="PTHR48135">
    <property type="match status" value="1"/>
</dbReference>
<dbReference type="InterPro" id="IPR017880">
    <property type="entry name" value="KilA_N"/>
</dbReference>
<feature type="domain" description="KilA-N" evidence="1">
    <location>
        <begin position="17"/>
        <end position="123"/>
    </location>
</feature>
<dbReference type="SMART" id="SM01252">
    <property type="entry name" value="KilA-N"/>
    <property type="match status" value="1"/>
</dbReference>
<dbReference type="Proteomes" id="UP001470230">
    <property type="component" value="Unassembled WGS sequence"/>
</dbReference>
<protein>
    <recommendedName>
        <fullName evidence="1">KilA-N domain-containing protein</fullName>
    </recommendedName>
</protein>
<proteinExistence type="predicted"/>
<dbReference type="PROSITE" id="PS51301">
    <property type="entry name" value="KILA_N"/>
    <property type="match status" value="1"/>
</dbReference>
<sequence length="247" mass="29659">MSAATNTTATIEAINDDYEYIQYNEHLRIIHSKKDDMYQMNSIITACHSIKRARVWLNNESSQELLNEIGTAENCQTEKLYQNRPNLPNELKGIYIHRLLVNHVAMWASPKYSWYIMKLLDSTFERERQQLTTTINEQKPRMVPTDRKNDYRYLIWKESIMNDNENVILHLVRRHKSNFRQVNNHFNNDNELFYFRDNLPIAMTPNKDIKKLVKREFRGNEYTINACTNLLERLRILISRYFDEFQS</sequence>
<dbReference type="PANTHER" id="PTHR48135:SF1">
    <property type="entry name" value="KILA-N DOMAIN-CONTAINING PROTEIN"/>
    <property type="match status" value="1"/>
</dbReference>
<evidence type="ECO:0000313" key="3">
    <source>
        <dbReference type="Proteomes" id="UP001470230"/>
    </source>
</evidence>
<accession>A0ABR2KG29</accession>
<reference evidence="2 3" key="1">
    <citation type="submission" date="2024-04" db="EMBL/GenBank/DDBJ databases">
        <title>Tritrichomonas musculus Genome.</title>
        <authorList>
            <person name="Alves-Ferreira E."/>
            <person name="Grigg M."/>
            <person name="Lorenzi H."/>
            <person name="Galac M."/>
        </authorList>
    </citation>
    <scope>NUCLEOTIDE SEQUENCE [LARGE SCALE GENOMIC DNA]</scope>
    <source>
        <strain evidence="2 3">EAF2021</strain>
    </source>
</reference>
<name>A0ABR2KG29_9EUKA</name>
<evidence type="ECO:0000313" key="2">
    <source>
        <dbReference type="EMBL" id="KAK8889412.1"/>
    </source>
</evidence>
<evidence type="ECO:0000259" key="1">
    <source>
        <dbReference type="PROSITE" id="PS51301"/>
    </source>
</evidence>
<dbReference type="Pfam" id="PF04383">
    <property type="entry name" value="KilA-N"/>
    <property type="match status" value="1"/>
</dbReference>
<keyword evidence="3" id="KW-1185">Reference proteome</keyword>
<gene>
    <name evidence="2" type="ORF">M9Y10_034158</name>
</gene>
<dbReference type="EMBL" id="JAPFFF010000005">
    <property type="protein sequence ID" value="KAK8889412.1"/>
    <property type="molecule type" value="Genomic_DNA"/>
</dbReference>
<comment type="caution">
    <text evidence="2">The sequence shown here is derived from an EMBL/GenBank/DDBJ whole genome shotgun (WGS) entry which is preliminary data.</text>
</comment>
<organism evidence="2 3">
    <name type="scientific">Tritrichomonas musculus</name>
    <dbReference type="NCBI Taxonomy" id="1915356"/>
    <lineage>
        <taxon>Eukaryota</taxon>
        <taxon>Metamonada</taxon>
        <taxon>Parabasalia</taxon>
        <taxon>Tritrichomonadida</taxon>
        <taxon>Tritrichomonadidae</taxon>
        <taxon>Tritrichomonas</taxon>
    </lineage>
</organism>
<dbReference type="InterPro" id="IPR018004">
    <property type="entry name" value="KilA/APSES_HTH"/>
</dbReference>